<feature type="domain" description="DNA endonuclease activator Ctp1 C-terminal" evidence="5">
    <location>
        <begin position="572"/>
        <end position="685"/>
    </location>
</feature>
<comment type="subcellular location">
    <subcellularLocation>
        <location evidence="1">Nucleus</location>
    </subcellularLocation>
</comment>
<dbReference type="HOGENOM" id="CLU_018738_0_0_1"/>
<feature type="region of interest" description="Disordered" evidence="4">
    <location>
        <begin position="484"/>
        <end position="547"/>
    </location>
</feature>
<dbReference type="InterPro" id="IPR013882">
    <property type="entry name" value="Ctp1_C"/>
</dbReference>
<evidence type="ECO:0000256" key="4">
    <source>
        <dbReference type="SAM" id="MobiDB-lite"/>
    </source>
</evidence>
<dbReference type="GeneID" id="63739965"/>
<dbReference type="Pfam" id="PF08573">
    <property type="entry name" value="SAE2"/>
    <property type="match status" value="1"/>
</dbReference>
<feature type="compositionally biased region" description="Polar residues" evidence="4">
    <location>
        <begin position="113"/>
        <end position="123"/>
    </location>
</feature>
<evidence type="ECO:0000256" key="1">
    <source>
        <dbReference type="ARBA" id="ARBA00004123"/>
    </source>
</evidence>
<dbReference type="RefSeq" id="XP_040677633.1">
    <property type="nucleotide sequence ID" value="XM_040824308.1"/>
</dbReference>
<feature type="region of interest" description="Disordered" evidence="4">
    <location>
        <begin position="198"/>
        <end position="257"/>
    </location>
</feature>
<dbReference type="GO" id="GO:0006281">
    <property type="term" value="P:DNA repair"/>
    <property type="evidence" value="ECO:0007669"/>
    <property type="project" value="InterPro"/>
</dbReference>
<sequence length="720" mass="80384">MAASWFEKGRPALFEALSNVCDQIGRDLAAEAQARSLEKSRIETSGAAEEGRAEKSDIVSRLEAENEELRRQLAKLRPPVPTLGSTPASLTTKLLDQALETTRSSTDDRTGVNKASTCTSSGTPPCRDCSRILRRYHALSANFKTAKDALQRRKDERNRWIKHSEHLMEQIQAAENQYSIQILDQKAQPMEIPTSTALEADEQIPNPSLSFMSQGGPEEAEPQLPELTSTPRPTGEALEGPYANSETTQGEASDDISQPLPVLAALSESEKAVMKEEQSSDTLEIISEREVRKRKRNEVNPVTAVVPKIKTEIAGSSSPVMLISPVQHTQESIDLGDIVKKIQTPRKRQLLQQVGPQSEITPRSKFTTFTPVHPEAQKQPQTTTAPRQSSALMPLCVNARTTRPAPVKIQRKDRWAELNMTIESLAEEGASYGTQPFIEQVKSPSVCSTKSRLDALLNDPPAQPEDEKIIGSRLSKRPVLEASAHNADLNIPGRRQLPFDKDGPVSSKSTPAKRPLSLKPVSEAKTQGGNSAPPRQATNREDSRSLRHRPLSKLCLEDFKVNPRANEGHDFAFTEVVRDRGDRACLPGCTDMHCCGKEFRAFAISQRPSPPLTSAQRQEEQKLLEEYLGDFSYRLASMDKHERMEVWIEAKTQELANKYGKHRHKFSRMQSPPGFWDANFPDTQQLEADREEAAKRMRRAVAERYREATRPGGRWIFKDE</sequence>
<reference evidence="6 7" key="1">
    <citation type="journal article" date="2014" name="Proc. Natl. Acad. Sci. U.S.A.">
        <title>Trajectory and genomic determinants of fungal-pathogen speciation and host adaptation.</title>
        <authorList>
            <person name="Hu X."/>
            <person name="Xiao G."/>
            <person name="Zheng P."/>
            <person name="Shang Y."/>
            <person name="Su Y."/>
            <person name="Zhang X."/>
            <person name="Liu X."/>
            <person name="Zhan S."/>
            <person name="St Leger R.J."/>
            <person name="Wang C."/>
        </authorList>
    </citation>
    <scope>NUCLEOTIDE SEQUENCE [LARGE SCALE GENOMIC DNA]</scope>
    <source>
        <strain evidence="6 7">ARSEF 1941</strain>
    </source>
</reference>
<dbReference type="GO" id="GO:0005634">
    <property type="term" value="C:nucleus"/>
    <property type="evidence" value="ECO:0007669"/>
    <property type="project" value="UniProtKB-SubCell"/>
</dbReference>
<dbReference type="STRING" id="1081103.A0A0B2WSV0"/>
<evidence type="ECO:0000313" key="6">
    <source>
        <dbReference type="EMBL" id="KHN96567.1"/>
    </source>
</evidence>
<dbReference type="OrthoDB" id="5801062at2759"/>
<keyword evidence="7" id="KW-1185">Reference proteome</keyword>
<evidence type="ECO:0000256" key="2">
    <source>
        <dbReference type="ARBA" id="ARBA00022763"/>
    </source>
</evidence>
<proteinExistence type="predicted"/>
<protein>
    <submittedName>
        <fullName evidence="6">DNA repair protein Sae2/CtIP</fullName>
    </submittedName>
</protein>
<name>A0A0B2WSV0_METAS</name>
<keyword evidence="3" id="KW-0539">Nucleus</keyword>
<evidence type="ECO:0000313" key="7">
    <source>
        <dbReference type="Proteomes" id="UP000030816"/>
    </source>
</evidence>
<dbReference type="AlphaFoldDB" id="A0A0B2WSV0"/>
<feature type="region of interest" description="Disordered" evidence="4">
    <location>
        <begin position="36"/>
        <end position="57"/>
    </location>
</feature>
<evidence type="ECO:0000259" key="5">
    <source>
        <dbReference type="Pfam" id="PF08573"/>
    </source>
</evidence>
<dbReference type="EMBL" id="AZHE01000014">
    <property type="protein sequence ID" value="KHN96567.1"/>
    <property type="molecule type" value="Genomic_DNA"/>
</dbReference>
<evidence type="ECO:0000256" key="3">
    <source>
        <dbReference type="ARBA" id="ARBA00023242"/>
    </source>
</evidence>
<dbReference type="Proteomes" id="UP000030816">
    <property type="component" value="Unassembled WGS sequence"/>
</dbReference>
<feature type="region of interest" description="Disordered" evidence="4">
    <location>
        <begin position="101"/>
        <end position="124"/>
    </location>
</feature>
<organism evidence="6 7">
    <name type="scientific">Metarhizium album (strain ARSEF 1941)</name>
    <dbReference type="NCBI Taxonomy" id="1081103"/>
    <lineage>
        <taxon>Eukaryota</taxon>
        <taxon>Fungi</taxon>
        <taxon>Dikarya</taxon>
        <taxon>Ascomycota</taxon>
        <taxon>Pezizomycotina</taxon>
        <taxon>Sordariomycetes</taxon>
        <taxon>Hypocreomycetidae</taxon>
        <taxon>Hypocreales</taxon>
        <taxon>Clavicipitaceae</taxon>
        <taxon>Metarhizium</taxon>
    </lineage>
</organism>
<comment type="caution">
    <text evidence="6">The sequence shown here is derived from an EMBL/GenBank/DDBJ whole genome shotgun (WGS) entry which is preliminary data.</text>
</comment>
<keyword evidence="2" id="KW-0227">DNA damage</keyword>
<gene>
    <name evidence="6" type="ORF">MAM_05510</name>
</gene>
<accession>A0A0B2WSV0</accession>